<accession>A0A9P4PIG0</accession>
<comment type="caution">
    <text evidence="1">The sequence shown here is derived from an EMBL/GenBank/DDBJ whole genome shotgun (WGS) entry which is preliminary data.</text>
</comment>
<proteinExistence type="predicted"/>
<reference evidence="1" key="1">
    <citation type="journal article" date="2020" name="Stud. Mycol.">
        <title>101 Dothideomycetes genomes: a test case for predicting lifestyles and emergence of pathogens.</title>
        <authorList>
            <person name="Haridas S."/>
            <person name="Albert R."/>
            <person name="Binder M."/>
            <person name="Bloem J."/>
            <person name="Labutti K."/>
            <person name="Salamov A."/>
            <person name="Andreopoulos B."/>
            <person name="Baker S."/>
            <person name="Barry K."/>
            <person name="Bills G."/>
            <person name="Bluhm B."/>
            <person name="Cannon C."/>
            <person name="Castanera R."/>
            <person name="Culley D."/>
            <person name="Daum C."/>
            <person name="Ezra D."/>
            <person name="Gonzalez J."/>
            <person name="Henrissat B."/>
            <person name="Kuo A."/>
            <person name="Liang C."/>
            <person name="Lipzen A."/>
            <person name="Lutzoni F."/>
            <person name="Magnuson J."/>
            <person name="Mondo S."/>
            <person name="Nolan M."/>
            <person name="Ohm R."/>
            <person name="Pangilinan J."/>
            <person name="Park H.-J."/>
            <person name="Ramirez L."/>
            <person name="Alfaro M."/>
            <person name="Sun H."/>
            <person name="Tritt A."/>
            <person name="Yoshinaga Y."/>
            <person name="Zwiers L.-H."/>
            <person name="Turgeon B."/>
            <person name="Goodwin S."/>
            <person name="Spatafora J."/>
            <person name="Crous P."/>
            <person name="Grigoriev I."/>
        </authorList>
    </citation>
    <scope>NUCLEOTIDE SEQUENCE</scope>
    <source>
        <strain evidence="1">CBS 690.94</strain>
    </source>
</reference>
<dbReference type="Proteomes" id="UP000799764">
    <property type="component" value="Unassembled WGS sequence"/>
</dbReference>
<evidence type="ECO:0000313" key="1">
    <source>
        <dbReference type="EMBL" id="KAF2445659.1"/>
    </source>
</evidence>
<name>A0A9P4PIG0_9PLEO</name>
<dbReference type="AlphaFoldDB" id="A0A9P4PIG0"/>
<keyword evidence="2" id="KW-1185">Reference proteome</keyword>
<dbReference type="EMBL" id="MU001499">
    <property type="protein sequence ID" value="KAF2445659.1"/>
    <property type="molecule type" value="Genomic_DNA"/>
</dbReference>
<organism evidence="1 2">
    <name type="scientific">Karstenula rhodostoma CBS 690.94</name>
    <dbReference type="NCBI Taxonomy" id="1392251"/>
    <lineage>
        <taxon>Eukaryota</taxon>
        <taxon>Fungi</taxon>
        <taxon>Dikarya</taxon>
        <taxon>Ascomycota</taxon>
        <taxon>Pezizomycotina</taxon>
        <taxon>Dothideomycetes</taxon>
        <taxon>Pleosporomycetidae</taxon>
        <taxon>Pleosporales</taxon>
        <taxon>Massarineae</taxon>
        <taxon>Didymosphaeriaceae</taxon>
        <taxon>Karstenula</taxon>
    </lineage>
</organism>
<protein>
    <submittedName>
        <fullName evidence="1">Uncharacterized protein</fullName>
    </submittedName>
</protein>
<sequence length="230" mass="25796">MSRCFPQFGSHSNDDNILVHGPTLLLRSRILAKLGQRDRETAIVCNRDLVPCYACTRGLRNRHGLAINSFVHDKRTQHFLWGHVEEVANLIRLVNEHYSGGVSICATGRLSERSKSFISALQTESGVSVGFDGIWVSGEDAVFADINLVARQIARTGVGRRAERRGAPNRLAWLRDVRWSRQTSWTYAKVAHAGEKEAVVQDLREMANFAKEDGKELLEMNSANTLRRAL</sequence>
<gene>
    <name evidence="1" type="ORF">P171DRAFT_431051</name>
</gene>
<evidence type="ECO:0000313" key="2">
    <source>
        <dbReference type="Proteomes" id="UP000799764"/>
    </source>
</evidence>
<dbReference type="OrthoDB" id="3787379at2759"/>